<name>A0A165XNE8_9AGAM</name>
<sequence>MSRGYTFIALNAIRALSIVALLLVFSSSIFVMVTDVRAVNQFVSAKQSGNSTMDLDYDYIEGSTVPNQTAGAFWAVLNRLLIIFQIVILILAEVEWPMFFFDRFFPVLGSSFGLGALGIFQALIGAAILSHHVDQFSLVSAFFLFALGCLNMFIGLVFRDFAKEKRALSSWRSENKSVLPTHNPKFSGTNSFISRSYYEEKRPESGDFGMAPGSDKGYGFGRQGEKQAGLKGFILKAPEESLPRYAPKISTSRPVSIRSGTSESSSAAGSARHAHHAQHSQHSRESSISSESSHSHTDVDVEDEDEEHELPGHASHTHSRSGTPVPTFKSSATAL</sequence>
<keyword evidence="2" id="KW-0812">Transmembrane</keyword>
<proteinExistence type="predicted"/>
<feature type="compositionally biased region" description="Polar residues" evidence="1">
    <location>
        <begin position="320"/>
        <end position="335"/>
    </location>
</feature>
<keyword evidence="2" id="KW-1133">Transmembrane helix</keyword>
<evidence type="ECO:0000259" key="3">
    <source>
        <dbReference type="Pfam" id="PF24535"/>
    </source>
</evidence>
<dbReference type="STRING" id="436010.A0A165XNE8"/>
<feature type="transmembrane region" description="Helical" evidence="2">
    <location>
        <begin position="72"/>
        <end position="92"/>
    </location>
</feature>
<feature type="region of interest" description="Disordered" evidence="1">
    <location>
        <begin position="245"/>
        <end position="335"/>
    </location>
</feature>
<evidence type="ECO:0000313" key="5">
    <source>
        <dbReference type="Proteomes" id="UP000076532"/>
    </source>
</evidence>
<protein>
    <recommendedName>
        <fullName evidence="3">DUF7598 domain-containing protein</fullName>
    </recommendedName>
</protein>
<feature type="transmembrane region" description="Helical" evidence="2">
    <location>
        <begin position="12"/>
        <end position="33"/>
    </location>
</feature>
<keyword evidence="2" id="KW-0472">Membrane</keyword>
<evidence type="ECO:0000256" key="1">
    <source>
        <dbReference type="SAM" id="MobiDB-lite"/>
    </source>
</evidence>
<feature type="transmembrane region" description="Helical" evidence="2">
    <location>
        <begin position="104"/>
        <end position="129"/>
    </location>
</feature>
<feature type="region of interest" description="Disordered" evidence="1">
    <location>
        <begin position="203"/>
        <end position="222"/>
    </location>
</feature>
<feature type="transmembrane region" description="Helical" evidence="2">
    <location>
        <begin position="135"/>
        <end position="158"/>
    </location>
</feature>
<dbReference type="Pfam" id="PF24535">
    <property type="entry name" value="DUF7598"/>
    <property type="match status" value="1"/>
</dbReference>
<dbReference type="EMBL" id="KV417715">
    <property type="protein sequence ID" value="KZP08727.1"/>
    <property type="molecule type" value="Genomic_DNA"/>
</dbReference>
<dbReference type="Proteomes" id="UP000076532">
    <property type="component" value="Unassembled WGS sequence"/>
</dbReference>
<accession>A0A165XNE8</accession>
<organism evidence="4 5">
    <name type="scientific">Athelia psychrophila</name>
    <dbReference type="NCBI Taxonomy" id="1759441"/>
    <lineage>
        <taxon>Eukaryota</taxon>
        <taxon>Fungi</taxon>
        <taxon>Dikarya</taxon>
        <taxon>Basidiomycota</taxon>
        <taxon>Agaricomycotina</taxon>
        <taxon>Agaricomycetes</taxon>
        <taxon>Agaricomycetidae</taxon>
        <taxon>Atheliales</taxon>
        <taxon>Atheliaceae</taxon>
        <taxon>Athelia</taxon>
    </lineage>
</organism>
<feature type="compositionally biased region" description="Low complexity" evidence="1">
    <location>
        <begin position="259"/>
        <end position="271"/>
    </location>
</feature>
<reference evidence="4 5" key="1">
    <citation type="journal article" date="2016" name="Mol. Biol. Evol.">
        <title>Comparative Genomics of Early-Diverging Mushroom-Forming Fungi Provides Insights into the Origins of Lignocellulose Decay Capabilities.</title>
        <authorList>
            <person name="Nagy L.G."/>
            <person name="Riley R."/>
            <person name="Tritt A."/>
            <person name="Adam C."/>
            <person name="Daum C."/>
            <person name="Floudas D."/>
            <person name="Sun H."/>
            <person name="Yadav J.S."/>
            <person name="Pangilinan J."/>
            <person name="Larsson K.H."/>
            <person name="Matsuura K."/>
            <person name="Barry K."/>
            <person name="Labutti K."/>
            <person name="Kuo R."/>
            <person name="Ohm R.A."/>
            <person name="Bhattacharya S.S."/>
            <person name="Shirouzu T."/>
            <person name="Yoshinaga Y."/>
            <person name="Martin F.M."/>
            <person name="Grigoriev I.V."/>
            <person name="Hibbett D.S."/>
        </authorList>
    </citation>
    <scope>NUCLEOTIDE SEQUENCE [LARGE SCALE GENOMIC DNA]</scope>
    <source>
        <strain evidence="4 5">CBS 109695</strain>
    </source>
</reference>
<evidence type="ECO:0000313" key="4">
    <source>
        <dbReference type="EMBL" id="KZP08727.1"/>
    </source>
</evidence>
<keyword evidence="5" id="KW-1185">Reference proteome</keyword>
<feature type="compositionally biased region" description="Basic residues" evidence="1">
    <location>
        <begin position="272"/>
        <end position="281"/>
    </location>
</feature>
<dbReference type="OrthoDB" id="5327148at2759"/>
<dbReference type="AlphaFoldDB" id="A0A165XNE8"/>
<evidence type="ECO:0000256" key="2">
    <source>
        <dbReference type="SAM" id="Phobius"/>
    </source>
</evidence>
<dbReference type="InterPro" id="IPR056019">
    <property type="entry name" value="DUF7598"/>
</dbReference>
<feature type="domain" description="DUF7598" evidence="3">
    <location>
        <begin position="72"/>
        <end position="157"/>
    </location>
</feature>
<gene>
    <name evidence="4" type="ORF">FIBSPDRAFT_874286</name>
</gene>